<sequence length="343" mass="37580">MNTLLKKGEKCEYKVKGMHCAACELVIERKFAKSPYMKNVNAILQSENVVFEVEQDIEEEKLFEKMNELIVQDGYSVVREVEKQSINYTELSKGFLYSLIVIALFIGLQKLGIANLLGGSTMSLPFVFMIGIVASLSSCMAIVGGLVLSISSSYAKTSEKVVPLLLFHGSRLVSFFILGGLIGFLGSLVTLGQTFYFVMSMLLFLVMLVLGMNLINVFPFFRKFQLRMPKALTKKALNADSVRGRGLPLLLGMITFFLPCGFTQSMQVAAMATGSLIHGALIMFIFALGTLPVLALISFTSVKLANSVNSGIFFKTAGFIVLFFAVFNFLTSLVAAGIIAPFF</sequence>
<dbReference type="AlphaFoldDB" id="A0A2M7W1Z9"/>
<proteinExistence type="predicted"/>
<dbReference type="EMBL" id="PFQB01000072">
    <property type="protein sequence ID" value="PJA13870.1"/>
    <property type="molecule type" value="Genomic_DNA"/>
</dbReference>
<organism evidence="4 5">
    <name type="scientific">Candidatus Dojkabacteria bacterium CG_4_10_14_0_2_um_filter_Dojkabacteria_WS6_41_15</name>
    <dbReference type="NCBI Taxonomy" id="2014249"/>
    <lineage>
        <taxon>Bacteria</taxon>
        <taxon>Candidatus Dojkabacteria</taxon>
    </lineage>
</organism>
<reference evidence="5" key="1">
    <citation type="submission" date="2017-09" db="EMBL/GenBank/DDBJ databases">
        <title>Depth-based differentiation of microbial function through sediment-hosted aquifers and enrichment of novel symbionts in the deep terrestrial subsurface.</title>
        <authorList>
            <person name="Probst A.J."/>
            <person name="Ladd B."/>
            <person name="Jarett J.K."/>
            <person name="Geller-Mcgrath D.E."/>
            <person name="Sieber C.M.K."/>
            <person name="Emerson J.B."/>
            <person name="Anantharaman K."/>
            <person name="Thomas B.C."/>
            <person name="Malmstrom R."/>
            <person name="Stieglmeier M."/>
            <person name="Klingl A."/>
            <person name="Woyke T."/>
            <person name="Ryan C.M."/>
            <person name="Banfield J.F."/>
        </authorList>
    </citation>
    <scope>NUCLEOTIDE SEQUENCE [LARGE SCALE GENOMIC DNA]</scope>
</reference>
<name>A0A2M7W1Z9_9BACT</name>
<feature type="transmembrane region" description="Helical" evidence="1">
    <location>
        <begin position="242"/>
        <end position="264"/>
    </location>
</feature>
<feature type="transmembrane region" description="Helical" evidence="1">
    <location>
        <begin position="195"/>
        <end position="221"/>
    </location>
</feature>
<gene>
    <name evidence="4" type="ORF">COX64_02680</name>
</gene>
<evidence type="ECO:0000313" key="4">
    <source>
        <dbReference type="EMBL" id="PJA13870.1"/>
    </source>
</evidence>
<feature type="domain" description="Urease accessory protein UreH-like transmembrane" evidence="3">
    <location>
        <begin position="127"/>
        <end position="325"/>
    </location>
</feature>
<dbReference type="InterPro" id="IPR039447">
    <property type="entry name" value="UreH-like_TM_dom"/>
</dbReference>
<feature type="transmembrane region" description="Helical" evidence="1">
    <location>
        <begin position="276"/>
        <end position="300"/>
    </location>
</feature>
<comment type="caution">
    <text evidence="4">The sequence shown here is derived from an EMBL/GenBank/DDBJ whole genome shotgun (WGS) entry which is preliminary data.</text>
</comment>
<feature type="transmembrane region" description="Helical" evidence="1">
    <location>
        <begin position="172"/>
        <end position="189"/>
    </location>
</feature>
<keyword evidence="1" id="KW-0812">Transmembrane</keyword>
<dbReference type="SUPFAM" id="SSF55008">
    <property type="entry name" value="HMA, heavy metal-associated domain"/>
    <property type="match status" value="1"/>
</dbReference>
<dbReference type="CDD" id="cd00371">
    <property type="entry name" value="HMA"/>
    <property type="match status" value="1"/>
</dbReference>
<keyword evidence="1" id="KW-1133">Transmembrane helix</keyword>
<keyword evidence="1" id="KW-0472">Membrane</keyword>
<dbReference type="PANTHER" id="PTHR42208:SF1">
    <property type="entry name" value="HEAVY METAL TRANSPORTER"/>
    <property type="match status" value="1"/>
</dbReference>
<feature type="transmembrane region" description="Helical" evidence="1">
    <location>
        <begin position="126"/>
        <end position="151"/>
    </location>
</feature>
<evidence type="ECO:0000259" key="3">
    <source>
        <dbReference type="Pfam" id="PF13386"/>
    </source>
</evidence>
<dbReference type="Gene3D" id="3.30.70.100">
    <property type="match status" value="1"/>
</dbReference>
<dbReference type="Pfam" id="PF00403">
    <property type="entry name" value="HMA"/>
    <property type="match status" value="1"/>
</dbReference>
<accession>A0A2M7W1Z9</accession>
<feature type="transmembrane region" description="Helical" evidence="1">
    <location>
        <begin position="312"/>
        <end position="340"/>
    </location>
</feature>
<feature type="transmembrane region" description="Helical" evidence="1">
    <location>
        <begin position="94"/>
        <end position="114"/>
    </location>
</feature>
<dbReference type="Pfam" id="PF13386">
    <property type="entry name" value="DsbD_2"/>
    <property type="match status" value="1"/>
</dbReference>
<dbReference type="InterPro" id="IPR036163">
    <property type="entry name" value="HMA_dom_sf"/>
</dbReference>
<evidence type="ECO:0000256" key="1">
    <source>
        <dbReference type="SAM" id="Phobius"/>
    </source>
</evidence>
<feature type="domain" description="HMA" evidence="2">
    <location>
        <begin position="13"/>
        <end position="66"/>
    </location>
</feature>
<dbReference type="PANTHER" id="PTHR42208">
    <property type="entry name" value="HEAVY METAL TRANSPORTER-RELATED"/>
    <property type="match status" value="1"/>
</dbReference>
<dbReference type="GO" id="GO:0046872">
    <property type="term" value="F:metal ion binding"/>
    <property type="evidence" value="ECO:0007669"/>
    <property type="project" value="InterPro"/>
</dbReference>
<dbReference type="Proteomes" id="UP000228952">
    <property type="component" value="Unassembled WGS sequence"/>
</dbReference>
<protein>
    <submittedName>
        <fullName evidence="4">Uncharacterized protein</fullName>
    </submittedName>
</protein>
<evidence type="ECO:0000259" key="2">
    <source>
        <dbReference type="Pfam" id="PF00403"/>
    </source>
</evidence>
<evidence type="ECO:0000313" key="5">
    <source>
        <dbReference type="Proteomes" id="UP000228952"/>
    </source>
</evidence>
<dbReference type="InterPro" id="IPR006121">
    <property type="entry name" value="HMA_dom"/>
</dbReference>